<name>A0A081C9W2_VECG1</name>
<evidence type="ECO:0000313" key="3">
    <source>
        <dbReference type="EMBL" id="GAK61367.1"/>
    </source>
</evidence>
<evidence type="ECO:0000313" key="4">
    <source>
        <dbReference type="Proteomes" id="UP000030661"/>
    </source>
</evidence>
<gene>
    <name evidence="3" type="ORF">U27_01267</name>
</gene>
<dbReference type="AlphaFoldDB" id="A0A081C9W2"/>
<evidence type="ECO:0000256" key="2">
    <source>
        <dbReference type="SAM" id="MobiDB-lite"/>
    </source>
</evidence>
<dbReference type="HOGENOM" id="CLU_1599475_0_0_0"/>
<organism evidence="3">
    <name type="scientific">Vecturithrix granuli</name>
    <dbReference type="NCBI Taxonomy" id="1499967"/>
    <lineage>
        <taxon>Bacteria</taxon>
        <taxon>Candidatus Moduliflexota</taxon>
        <taxon>Candidatus Vecturitrichia</taxon>
        <taxon>Candidatus Vecturitrichales</taxon>
        <taxon>Candidatus Vecturitrichaceae</taxon>
        <taxon>Candidatus Vecturithrix</taxon>
    </lineage>
</organism>
<feature type="compositionally biased region" description="Polar residues" evidence="2">
    <location>
        <begin position="74"/>
        <end position="83"/>
    </location>
</feature>
<evidence type="ECO:0000256" key="1">
    <source>
        <dbReference type="SAM" id="Coils"/>
    </source>
</evidence>
<keyword evidence="1" id="KW-0175">Coiled coil</keyword>
<keyword evidence="4" id="KW-1185">Reference proteome</keyword>
<dbReference type="EMBL" id="DF820478">
    <property type="protein sequence ID" value="GAK61367.1"/>
    <property type="molecule type" value="Genomic_DNA"/>
</dbReference>
<dbReference type="Proteomes" id="UP000030661">
    <property type="component" value="Unassembled WGS sequence"/>
</dbReference>
<feature type="coiled-coil region" evidence="1">
    <location>
        <begin position="7"/>
        <end position="34"/>
    </location>
</feature>
<feature type="region of interest" description="Disordered" evidence="2">
    <location>
        <begin position="74"/>
        <end position="95"/>
    </location>
</feature>
<accession>A0A081C9W2</accession>
<protein>
    <submittedName>
        <fullName evidence="3">Uncharacterized protein</fullName>
    </submittedName>
</protein>
<sequence length="166" mass="19426">MKKDSLTRHIQMKLQTLQQRQKELEQTRILLCQQWNVSNDREIWHKIHELSIKLWECRGMQKVYDELQDYLKQKTPTPSSESHLTIEHVSEQPESELSQAKTMSCPTCSTVLTVTTCLDPAPQPGYITISTQYDCQHCGYHENDRVDLPKEIALQRYNLEQLLKGV</sequence>
<reference evidence="3" key="1">
    <citation type="journal article" date="2015" name="PeerJ">
        <title>First genomic representation of candidate bacterial phylum KSB3 points to enhanced environmental sensing as a trigger of wastewater bulking.</title>
        <authorList>
            <person name="Sekiguchi Y."/>
            <person name="Ohashi A."/>
            <person name="Parks D.H."/>
            <person name="Yamauchi T."/>
            <person name="Tyson G.W."/>
            <person name="Hugenholtz P."/>
        </authorList>
    </citation>
    <scope>NUCLEOTIDE SEQUENCE [LARGE SCALE GENOMIC DNA]</scope>
</reference>
<proteinExistence type="predicted"/>